<dbReference type="Proteomes" id="UP001231649">
    <property type="component" value="Chromosome 18"/>
</dbReference>
<dbReference type="EMBL" id="CM056794">
    <property type="protein sequence ID" value="KAJ8717473.1"/>
    <property type="molecule type" value="Genomic_DNA"/>
</dbReference>
<evidence type="ECO:0000313" key="2">
    <source>
        <dbReference type="Proteomes" id="UP001231649"/>
    </source>
</evidence>
<organism evidence="1 2">
    <name type="scientific">Mythimna loreyi</name>
    <dbReference type="NCBI Taxonomy" id="667449"/>
    <lineage>
        <taxon>Eukaryota</taxon>
        <taxon>Metazoa</taxon>
        <taxon>Ecdysozoa</taxon>
        <taxon>Arthropoda</taxon>
        <taxon>Hexapoda</taxon>
        <taxon>Insecta</taxon>
        <taxon>Pterygota</taxon>
        <taxon>Neoptera</taxon>
        <taxon>Endopterygota</taxon>
        <taxon>Lepidoptera</taxon>
        <taxon>Glossata</taxon>
        <taxon>Ditrysia</taxon>
        <taxon>Noctuoidea</taxon>
        <taxon>Noctuidae</taxon>
        <taxon>Noctuinae</taxon>
        <taxon>Hadenini</taxon>
        <taxon>Mythimna</taxon>
    </lineage>
</organism>
<gene>
    <name evidence="1" type="ORF">PYW08_005872</name>
</gene>
<protein>
    <submittedName>
        <fullName evidence="1">Uncharacterized protein</fullName>
    </submittedName>
</protein>
<sequence length="149" mass="17912">MSYGILLWGNDADIQIIFVLQKRAIRFIYKLSPRHCLKGKFKEINIMTVPSQYIYENILYAHKNKNTFKKYSDIHNFNTRNKHKFVAPATRLKKIGESFKCQCIHYYNKLPNHIQELSLNKFKSFVKRKLLLKAFYNVKDYLEDKKAWD</sequence>
<comment type="caution">
    <text evidence="1">The sequence shown here is derived from an EMBL/GenBank/DDBJ whole genome shotgun (WGS) entry which is preliminary data.</text>
</comment>
<accession>A0ACC2QMX7</accession>
<name>A0ACC2QMX7_9NEOP</name>
<proteinExistence type="predicted"/>
<evidence type="ECO:0000313" key="1">
    <source>
        <dbReference type="EMBL" id="KAJ8717473.1"/>
    </source>
</evidence>
<keyword evidence="2" id="KW-1185">Reference proteome</keyword>
<reference evidence="1" key="1">
    <citation type="submission" date="2023-03" db="EMBL/GenBank/DDBJ databases">
        <title>Chromosome-level genomes of two armyworms, Mythimna separata and Mythimna loreyi, provide insights into the biosynthesis and reception of sex pheromones.</title>
        <authorList>
            <person name="Zhao H."/>
        </authorList>
    </citation>
    <scope>NUCLEOTIDE SEQUENCE</scope>
    <source>
        <strain evidence="1">BeijingLab</strain>
    </source>
</reference>